<dbReference type="GO" id="GO:0005506">
    <property type="term" value="F:iron ion binding"/>
    <property type="evidence" value="ECO:0007669"/>
    <property type="project" value="UniProtKB-ARBA"/>
</dbReference>
<proteinExistence type="predicted"/>
<evidence type="ECO:0000313" key="2">
    <source>
        <dbReference type="Proteomes" id="UP000657385"/>
    </source>
</evidence>
<keyword evidence="1" id="KW-0560">Oxidoreductase</keyword>
<accession>A0A931B3T6</accession>
<dbReference type="Gene3D" id="2.60.120.620">
    <property type="entry name" value="q2cbj1_9rhob like domain"/>
    <property type="match status" value="1"/>
</dbReference>
<dbReference type="AlphaFoldDB" id="A0A931B3T6"/>
<name>A0A931B3T6_9ACTN</name>
<reference evidence="1" key="1">
    <citation type="submission" date="2020-11" db="EMBL/GenBank/DDBJ databases">
        <title>Isolation and identification of active actinomycetes.</title>
        <authorList>
            <person name="Yu B."/>
        </authorList>
    </citation>
    <scope>NUCLEOTIDE SEQUENCE</scope>
    <source>
        <strain evidence="1">NEAU-YB345</strain>
    </source>
</reference>
<sequence>MPENDAAFDQEKKTYDDAGWCRGPQLIDAETIGRVRGAVDGISRTRRPEVVYESGTDVVRAVHGCHLYDDTSARLVRFPLLVRLAESLVGDRVYVYQFKVNLKQPHDGAAWPWHQDYAFWKHEDGMADDHAVNIAVLLDEAHEDNGPLLVLPGTHRLGLLGDSDARSGDWRRHVSADLEYTVPWDQAAQLERDHGRELLTGPAGSVFAFHPSIVHSSSVNSSADRRAMLLITYNAVHNAVTSSPRPGFLVGTDIQGVIAAEDDQL</sequence>
<evidence type="ECO:0000313" key="1">
    <source>
        <dbReference type="EMBL" id="MBF9069819.1"/>
    </source>
</evidence>
<dbReference type="PANTHER" id="PTHR20883:SF48">
    <property type="entry name" value="ECTOINE DIOXYGENASE"/>
    <property type="match status" value="1"/>
</dbReference>
<dbReference type="GO" id="GO:0016706">
    <property type="term" value="F:2-oxoglutarate-dependent dioxygenase activity"/>
    <property type="evidence" value="ECO:0007669"/>
    <property type="project" value="UniProtKB-ARBA"/>
</dbReference>
<dbReference type="SUPFAM" id="SSF51197">
    <property type="entry name" value="Clavaminate synthase-like"/>
    <property type="match status" value="1"/>
</dbReference>
<keyword evidence="1" id="KW-0223">Dioxygenase</keyword>
<protein>
    <submittedName>
        <fullName evidence="1">Phytanoyl-CoA dioxygenase family protein</fullName>
    </submittedName>
</protein>
<organism evidence="1 2">
    <name type="scientific">Streptacidiphilus fuscans</name>
    <dbReference type="NCBI Taxonomy" id="2789292"/>
    <lineage>
        <taxon>Bacteria</taxon>
        <taxon>Bacillati</taxon>
        <taxon>Actinomycetota</taxon>
        <taxon>Actinomycetes</taxon>
        <taxon>Kitasatosporales</taxon>
        <taxon>Streptomycetaceae</taxon>
        <taxon>Streptacidiphilus</taxon>
    </lineage>
</organism>
<keyword evidence="2" id="KW-1185">Reference proteome</keyword>
<dbReference type="PANTHER" id="PTHR20883">
    <property type="entry name" value="PHYTANOYL-COA DIOXYGENASE DOMAIN CONTAINING 1"/>
    <property type="match status" value="1"/>
</dbReference>
<comment type="caution">
    <text evidence="1">The sequence shown here is derived from an EMBL/GenBank/DDBJ whole genome shotgun (WGS) entry which is preliminary data.</text>
</comment>
<dbReference type="Proteomes" id="UP000657385">
    <property type="component" value="Unassembled WGS sequence"/>
</dbReference>
<dbReference type="InterPro" id="IPR008775">
    <property type="entry name" value="Phytyl_CoA_dOase-like"/>
</dbReference>
<dbReference type="RefSeq" id="WP_196194964.1">
    <property type="nucleotide sequence ID" value="NZ_JADPRT010000006.1"/>
</dbReference>
<dbReference type="Pfam" id="PF05721">
    <property type="entry name" value="PhyH"/>
    <property type="match status" value="1"/>
</dbReference>
<gene>
    <name evidence="1" type="ORF">I2501_17495</name>
</gene>
<dbReference type="EMBL" id="JADPRT010000006">
    <property type="protein sequence ID" value="MBF9069819.1"/>
    <property type="molecule type" value="Genomic_DNA"/>
</dbReference>